<keyword evidence="4" id="KW-0862">Zinc</keyword>
<dbReference type="Gene3D" id="3.40.140.10">
    <property type="entry name" value="Cytidine Deaminase, domain 2"/>
    <property type="match status" value="1"/>
</dbReference>
<dbReference type="GO" id="GO:0008270">
    <property type="term" value="F:zinc ion binding"/>
    <property type="evidence" value="ECO:0007669"/>
    <property type="project" value="InterPro"/>
</dbReference>
<dbReference type="Proteomes" id="UP001155380">
    <property type="component" value="Unassembled WGS sequence"/>
</dbReference>
<proteinExistence type="inferred from homology"/>
<evidence type="ECO:0000256" key="4">
    <source>
        <dbReference type="ARBA" id="ARBA00022833"/>
    </source>
</evidence>
<evidence type="ECO:0000256" key="1">
    <source>
        <dbReference type="ARBA" id="ARBA00006576"/>
    </source>
</evidence>
<dbReference type="Gene3D" id="3.40.50.300">
    <property type="entry name" value="P-loop containing nucleotide triphosphate hydrolases"/>
    <property type="match status" value="1"/>
</dbReference>
<dbReference type="PROSITE" id="PS51747">
    <property type="entry name" value="CYT_DCMP_DEAMINASES_2"/>
    <property type="match status" value="1"/>
</dbReference>
<protein>
    <submittedName>
        <fullName evidence="6">Deaminase</fullName>
    </submittedName>
</protein>
<dbReference type="InterPro" id="IPR016192">
    <property type="entry name" value="APOBEC/CMP_deaminase_Zn-bd"/>
</dbReference>
<sequence>MALIPRIEFPEIVIGLVAPIGTPLDETIGEITKFFAASGYQVHDIRVTDLFQNMVPFVKPSVPLVQKPLDKRYESHIAYGNQIRKFVNDASILAALTIQNIVERRIRDSRPQHEKFSKNLFLVHQFKRPEEIDLMRSVYGRIFFQLSVYSMRSSRVDYLSRKISEDFGEANHTTFRSTAEKLVDDDENQSKEKFGQRLAKIFHDADFILNRDVKKPSLNKQLNRFLELLFSSNTITPSKLEYGMFAAKSAALRTSDLSRQVGAAIFSDRGEIIAMGSNEVPKATGGTYWPDEDFDDREFKRKVDSNDKRKHEILHELVRKLNLEWSTLSDTVKKGLEDSSFMDALEYGRIVHAEMSAISDAARLRGALGGATMFTTTFPCHMCAKHIVSSGIKNVVYLEPYPKSLALRLHADSIRIDGQERGEYDQFPAVEFSHFYGVTPRRYREFFQRNKRKDGDSRLQDYIDGKKIPNIDIKSPFYAQLEDAVLSGLYTASENFPSRK</sequence>
<dbReference type="GO" id="GO:0004132">
    <property type="term" value="F:dCMP deaminase activity"/>
    <property type="evidence" value="ECO:0007669"/>
    <property type="project" value="TreeGrafter"/>
</dbReference>
<dbReference type="EMBL" id="JAMXLX010000011">
    <property type="protein sequence ID" value="MCO5959759.1"/>
    <property type="molecule type" value="Genomic_DNA"/>
</dbReference>
<comment type="similarity">
    <text evidence="1">Belongs to the cytidine and deoxycytidylate deaminase family.</text>
</comment>
<evidence type="ECO:0000313" key="6">
    <source>
        <dbReference type="EMBL" id="MCO5959759.1"/>
    </source>
</evidence>
<accession>A0AAJ1C0V6</accession>
<dbReference type="InterPro" id="IPR002125">
    <property type="entry name" value="CMP_dCMP_dom"/>
</dbReference>
<dbReference type="AlphaFoldDB" id="A0AAJ1C0V6"/>
<evidence type="ECO:0000256" key="3">
    <source>
        <dbReference type="ARBA" id="ARBA00022801"/>
    </source>
</evidence>
<evidence type="ECO:0000313" key="7">
    <source>
        <dbReference type="Proteomes" id="UP001155380"/>
    </source>
</evidence>
<reference evidence="6" key="1">
    <citation type="submission" date="2022-06" db="EMBL/GenBank/DDBJ databases">
        <authorList>
            <person name="Sun Q."/>
        </authorList>
    </citation>
    <scope>NUCLEOTIDE SEQUENCE</scope>
    <source>
        <strain evidence="6">S101</strain>
    </source>
</reference>
<dbReference type="NCBIfam" id="NF041025">
    <property type="entry name" value="antiphage_deaminase"/>
    <property type="match status" value="1"/>
</dbReference>
<dbReference type="InterPro" id="IPR027417">
    <property type="entry name" value="P-loop_NTPase"/>
</dbReference>
<comment type="caution">
    <text evidence="6">The sequence shown here is derived from an EMBL/GenBank/DDBJ whole genome shotgun (WGS) entry which is preliminary data.</text>
</comment>
<dbReference type="PROSITE" id="PS00903">
    <property type="entry name" value="CYT_DCMP_DEAMINASES_1"/>
    <property type="match status" value="1"/>
</dbReference>
<organism evidence="6 7">
    <name type="scientific">Ciceribacter sichuanensis</name>
    <dbReference type="NCBI Taxonomy" id="2949647"/>
    <lineage>
        <taxon>Bacteria</taxon>
        <taxon>Pseudomonadati</taxon>
        <taxon>Pseudomonadota</taxon>
        <taxon>Alphaproteobacteria</taxon>
        <taxon>Hyphomicrobiales</taxon>
        <taxon>Rhizobiaceae</taxon>
        <taxon>Ciceribacter</taxon>
    </lineage>
</organism>
<dbReference type="SUPFAM" id="SSF53927">
    <property type="entry name" value="Cytidine deaminase-like"/>
    <property type="match status" value="1"/>
</dbReference>
<keyword evidence="2" id="KW-0479">Metal-binding</keyword>
<dbReference type="InterPro" id="IPR015517">
    <property type="entry name" value="dCMP_deaminase-rel"/>
</dbReference>
<dbReference type="GO" id="GO:0005737">
    <property type="term" value="C:cytoplasm"/>
    <property type="evidence" value="ECO:0007669"/>
    <property type="project" value="TreeGrafter"/>
</dbReference>
<gene>
    <name evidence="6" type="ORF">NBH21_23560</name>
</gene>
<dbReference type="RefSeq" id="WP_250916326.1">
    <property type="nucleotide sequence ID" value="NZ_JAMXLX010000011.1"/>
</dbReference>
<dbReference type="PANTHER" id="PTHR11086:SF18">
    <property type="entry name" value="DEOXYCYTIDYLATE DEAMINASE"/>
    <property type="match status" value="1"/>
</dbReference>
<evidence type="ECO:0000259" key="5">
    <source>
        <dbReference type="PROSITE" id="PS51747"/>
    </source>
</evidence>
<evidence type="ECO:0000256" key="2">
    <source>
        <dbReference type="ARBA" id="ARBA00022723"/>
    </source>
</evidence>
<dbReference type="InterPro" id="IPR016193">
    <property type="entry name" value="Cytidine_deaminase-like"/>
</dbReference>
<keyword evidence="3" id="KW-0378">Hydrolase</keyword>
<dbReference type="PANTHER" id="PTHR11086">
    <property type="entry name" value="DEOXYCYTIDYLATE DEAMINASE-RELATED"/>
    <property type="match status" value="1"/>
</dbReference>
<feature type="domain" description="CMP/dCMP-type deaminase" evidence="5">
    <location>
        <begin position="238"/>
        <end position="408"/>
    </location>
</feature>
<dbReference type="Pfam" id="PF00383">
    <property type="entry name" value="dCMP_cyt_deam_1"/>
    <property type="match status" value="1"/>
</dbReference>
<name>A0AAJ1C0V6_9HYPH</name>